<proteinExistence type="predicted"/>
<dbReference type="AlphaFoldDB" id="A0A381PF14"/>
<dbReference type="EMBL" id="UINC01000961">
    <property type="protein sequence ID" value="SUZ65500.1"/>
    <property type="molecule type" value="Genomic_DNA"/>
</dbReference>
<name>A0A381PF14_9ZZZZ</name>
<evidence type="ECO:0000313" key="1">
    <source>
        <dbReference type="EMBL" id="SUZ65500.1"/>
    </source>
</evidence>
<gene>
    <name evidence="1" type="ORF">METZ01_LOCUS18354</name>
</gene>
<organism evidence="1">
    <name type="scientific">marine metagenome</name>
    <dbReference type="NCBI Taxonomy" id="408172"/>
    <lineage>
        <taxon>unclassified sequences</taxon>
        <taxon>metagenomes</taxon>
        <taxon>ecological metagenomes</taxon>
    </lineage>
</organism>
<sequence>MEIGEVAEQKARLQPTNSYNKYWHELSLEPISHGNNIRHFADIAYAQLLDLAKIGQIDSDVIFAVSGNFTRQQLAILLGLAKQCPFTPIGVVNSALAAATEGGRSGSTVYVDIQLHQVVLTKLVILEGELSIDSVIQVPGVGTQNFMDLMMQLTTGLFIQQCRFNPQHNATSEQQLYNELPYWLQQSDGDHGSLMMELKTEGSVHTAKMPRENLVSSLNGQYQKINQQIDALTADHSVRILLNSRMSALPGFIASLRGYSNLEVLDPHIVNAACYEYRDFIISDKEGIHLIDKFPIQAKNTAQLLPLESAEQEDDKEENQPTHALYSNRALTVDVIDIKNQSLLNGHTDASRAIVMSLPGLPEKLGRIEKRPGGIFLDCWVKEVLLNNNRVSGEQQLKLGDRIQFTKDSEEICLIQVSNVF</sequence>
<reference evidence="1" key="1">
    <citation type="submission" date="2018-05" db="EMBL/GenBank/DDBJ databases">
        <authorList>
            <person name="Lanie J.A."/>
            <person name="Ng W.-L."/>
            <person name="Kazmierczak K.M."/>
            <person name="Andrzejewski T.M."/>
            <person name="Davidsen T.M."/>
            <person name="Wayne K.J."/>
            <person name="Tettelin H."/>
            <person name="Glass J.I."/>
            <person name="Rusch D."/>
            <person name="Podicherti R."/>
            <person name="Tsui H.-C.T."/>
            <person name="Winkler M.E."/>
        </authorList>
    </citation>
    <scope>NUCLEOTIDE SEQUENCE</scope>
</reference>
<protein>
    <submittedName>
        <fullName evidence="1">Uncharacterized protein</fullName>
    </submittedName>
</protein>
<accession>A0A381PF14</accession>